<dbReference type="InterPro" id="IPR000477">
    <property type="entry name" value="RT_dom"/>
</dbReference>
<sequence length="1194" mass="136688">MIIISWNCRGLGNQRAVDVLTNMVRSKGPTVLFLMETKRSITEMRKLCYDLNFQAVMAVPSDGQSGGLGLFWKAECDLHIQTFSPNHIDAHIRSADKPPWRITGFYGRPEGHRKHESWRILRHLHARASLPWVCIGDYNEILHSFEKHGGSPKPLAPMLAFKETLLHCGLEDLGYRGYPFTWRNGRPGEAFVEVRLDRACASSEWRSVFPSARVAHLQVSYSDHDPLLLNTQCFNQQGQTRRRRLHRFEERWVAHEGCEEVIREAWSYLPPNGSPMFKLFEKIKRCRTKLVAWSREVFGNARTQIEEKQDALTAMANTGYGNNLTQINTLREEINTLLHQEEVFWRQRSRAIWLPAGDKNTKFFHKRASQRRRKNQIEGLMDRDGVWRTGEQNVGVIAEEYFKNIFATSNPSNVDGVLNVVDGVVTEEMNQSLLRPFVGEEVRLALFQMHPSKSPGPDGMSPFFFQKYWHVVGGDVTEAVLSVLNSGHILTKMNFTHILLIPKRKDPQSMSDYRPISLSNVVSRVVSKVLANRVKCILPFIISDAQSAFVPDRLITDNTAVAYEMLHRLRNRRQGRVGHMAVKLDISKAYDRVEWEFLRKIMMKMGFSARWVDLTMQCVSTASYTMLINGEPRGFISPTRGLKQGDPLSPYLFLLCVEGLSALLRKAVDTQQLQGIKSCRNGVNVSHLLFADDSLLFCPATLMECTRLLNILAAYEQASGQAINRQKTALFFSPNTEPGVREDIRTMFNARVVTEFEKYLGLPMVGGKNKVSTFKDLRERIAKRVTGWKEKFISKAGREVLLKTVAQAIPTYSMSLFQLPKALCNDINSIMAKYWWGQMSNEKKIHWISWKRLCDPKKTGGMGFRDIHAFNLAMLAKQAWRLLNHQNSLFFRVYKARYFPSVSFVEAELGSNPSYVWRSLLKARDIILAGSKWKVGNGALINIFGHQWLPRTPCLRRDGPGPLKVRELVDLETGQWDRAKLAYWFEPHTCADILSLPMPNMHATDTLVWKENKANVFSVKSAYLVALRVLHPSTGNHSNAIADGKLWKAVWSLNVPPKVRTFLWRACSNILPTRDNLHTKKMQVASTCSVCNQQAETGVHILWECPFARNVWSLVRGKIQKSSAVVPDFFLLTRSMLQRLTRDELTEWAMITWAIWNARNKFCFEDAQAHPTAILRNARSLMHEYQTLMANQRT</sequence>
<comment type="caution">
    <text evidence="2">The sequence shown here is derived from an EMBL/GenBank/DDBJ whole genome shotgun (WGS) entry which is preliminary data.</text>
</comment>
<organism evidence="2 3">
    <name type="scientific">Lithocarpus litseifolius</name>
    <dbReference type="NCBI Taxonomy" id="425828"/>
    <lineage>
        <taxon>Eukaryota</taxon>
        <taxon>Viridiplantae</taxon>
        <taxon>Streptophyta</taxon>
        <taxon>Embryophyta</taxon>
        <taxon>Tracheophyta</taxon>
        <taxon>Spermatophyta</taxon>
        <taxon>Magnoliopsida</taxon>
        <taxon>eudicotyledons</taxon>
        <taxon>Gunneridae</taxon>
        <taxon>Pentapetalae</taxon>
        <taxon>rosids</taxon>
        <taxon>fabids</taxon>
        <taxon>Fagales</taxon>
        <taxon>Fagaceae</taxon>
        <taxon>Lithocarpus</taxon>
    </lineage>
</organism>
<feature type="domain" description="Reverse transcriptase" evidence="1">
    <location>
        <begin position="482"/>
        <end position="764"/>
    </location>
</feature>
<protein>
    <recommendedName>
        <fullName evidence="1">Reverse transcriptase domain-containing protein</fullName>
    </recommendedName>
</protein>
<evidence type="ECO:0000259" key="1">
    <source>
        <dbReference type="PROSITE" id="PS50878"/>
    </source>
</evidence>
<gene>
    <name evidence="2" type="ORF">SO802_021735</name>
</gene>
<dbReference type="InterPro" id="IPR026960">
    <property type="entry name" value="RVT-Znf"/>
</dbReference>
<dbReference type="SUPFAM" id="SSF56672">
    <property type="entry name" value="DNA/RNA polymerases"/>
    <property type="match status" value="1"/>
</dbReference>
<dbReference type="PANTHER" id="PTHR33116">
    <property type="entry name" value="REVERSE TRANSCRIPTASE ZINC-BINDING DOMAIN-CONTAINING PROTEIN-RELATED-RELATED"/>
    <property type="match status" value="1"/>
</dbReference>
<dbReference type="PANTHER" id="PTHR33116:SF86">
    <property type="entry name" value="REVERSE TRANSCRIPTASE DOMAIN-CONTAINING PROTEIN"/>
    <property type="match status" value="1"/>
</dbReference>
<dbReference type="Pfam" id="PF00078">
    <property type="entry name" value="RVT_1"/>
    <property type="match status" value="1"/>
</dbReference>
<dbReference type="Gene3D" id="3.60.10.10">
    <property type="entry name" value="Endonuclease/exonuclease/phosphatase"/>
    <property type="match status" value="1"/>
</dbReference>
<accession>A0AAW2CIM2</accession>
<dbReference type="AlphaFoldDB" id="A0AAW2CIM2"/>
<dbReference type="InterPro" id="IPR043502">
    <property type="entry name" value="DNA/RNA_pol_sf"/>
</dbReference>
<dbReference type="InterPro" id="IPR036691">
    <property type="entry name" value="Endo/exonu/phosph_ase_sf"/>
</dbReference>
<name>A0AAW2CIM2_9ROSI</name>
<reference evidence="2 3" key="1">
    <citation type="submission" date="2024-01" db="EMBL/GenBank/DDBJ databases">
        <title>A telomere-to-telomere, gap-free genome of sweet tea (Lithocarpus litseifolius).</title>
        <authorList>
            <person name="Zhou J."/>
        </authorList>
    </citation>
    <scope>NUCLEOTIDE SEQUENCE [LARGE SCALE GENOMIC DNA]</scope>
    <source>
        <strain evidence="2">Zhou-2022a</strain>
        <tissue evidence="2">Leaf</tissue>
    </source>
</reference>
<evidence type="ECO:0000313" key="3">
    <source>
        <dbReference type="Proteomes" id="UP001459277"/>
    </source>
</evidence>
<dbReference type="Pfam" id="PF13966">
    <property type="entry name" value="zf-RVT"/>
    <property type="match status" value="1"/>
</dbReference>
<dbReference type="CDD" id="cd01650">
    <property type="entry name" value="RT_nLTR_like"/>
    <property type="match status" value="1"/>
</dbReference>
<evidence type="ECO:0000313" key="2">
    <source>
        <dbReference type="EMBL" id="KAK9997049.1"/>
    </source>
</evidence>
<dbReference type="Pfam" id="PF03372">
    <property type="entry name" value="Exo_endo_phos"/>
    <property type="match status" value="1"/>
</dbReference>
<dbReference type="SUPFAM" id="SSF56219">
    <property type="entry name" value="DNase I-like"/>
    <property type="match status" value="1"/>
</dbReference>
<dbReference type="Proteomes" id="UP001459277">
    <property type="component" value="Unassembled WGS sequence"/>
</dbReference>
<dbReference type="PROSITE" id="PS50878">
    <property type="entry name" value="RT_POL"/>
    <property type="match status" value="1"/>
</dbReference>
<keyword evidence="3" id="KW-1185">Reference proteome</keyword>
<dbReference type="GO" id="GO:0003824">
    <property type="term" value="F:catalytic activity"/>
    <property type="evidence" value="ECO:0007669"/>
    <property type="project" value="InterPro"/>
</dbReference>
<dbReference type="EMBL" id="JAZDWU010000007">
    <property type="protein sequence ID" value="KAK9997049.1"/>
    <property type="molecule type" value="Genomic_DNA"/>
</dbReference>
<proteinExistence type="predicted"/>
<dbReference type="InterPro" id="IPR005135">
    <property type="entry name" value="Endo/exonuclease/phosphatase"/>
</dbReference>